<evidence type="ECO:0000313" key="4">
    <source>
        <dbReference type="Proteomes" id="UP000199561"/>
    </source>
</evidence>
<dbReference type="Gene3D" id="3.90.550.10">
    <property type="entry name" value="Spore Coat Polysaccharide Biosynthesis Protein SpsA, Chain A"/>
    <property type="match status" value="1"/>
</dbReference>
<accession>A0A1I4R6S8</accession>
<dbReference type="PANTHER" id="PTHR43179">
    <property type="entry name" value="RHAMNOSYLTRANSFERASE WBBL"/>
    <property type="match status" value="1"/>
</dbReference>
<dbReference type="AlphaFoldDB" id="A0A1I4R6S8"/>
<keyword evidence="1" id="KW-0812">Transmembrane</keyword>
<evidence type="ECO:0000313" key="3">
    <source>
        <dbReference type="EMBL" id="SFM47686.1"/>
    </source>
</evidence>
<reference evidence="3 4" key="1">
    <citation type="submission" date="2016-10" db="EMBL/GenBank/DDBJ databases">
        <authorList>
            <person name="de Groot N.N."/>
        </authorList>
    </citation>
    <scope>NUCLEOTIDE SEQUENCE [LARGE SCALE GENOMIC DNA]</scope>
    <source>
        <strain evidence="3 4">Nm146</strain>
    </source>
</reference>
<sequence length="301" mass="33940">MNPQLSVSIVTVNHNAGALLADCIDAALKQAQQIIVVDNASTDSSLFVLEKRFPAESRLNVIRLEKNVGFAAGCNIGLNAATSPFILFLNPDCMLPAGAVDRLLQVITEKNHVGMVGGQLLNPDGSEQGGSRRAIPTPWRALVRALGLYRLEKVWPRLFFDFHRHHQPLPDKPIEVEAISGALMLVRREAIEQVGTWDEGYFLHCEDLDWCMRFRQKGWKILFVPDVQVLHYKGVCSQARPIFVAWHKHKGMMRFYQKFFGDCYPKLLMGLVAIGIWMRFAATMGLYAFRYLVSLTGLRRG</sequence>
<dbReference type="Pfam" id="PF00535">
    <property type="entry name" value="Glycos_transf_2"/>
    <property type="match status" value="1"/>
</dbReference>
<feature type="domain" description="Glycosyltransferase 2-like" evidence="2">
    <location>
        <begin position="8"/>
        <end position="192"/>
    </location>
</feature>
<dbReference type="InterPro" id="IPR001173">
    <property type="entry name" value="Glyco_trans_2-like"/>
</dbReference>
<dbReference type="STRING" id="52442.SAMN05421880_11784"/>
<dbReference type="CDD" id="cd04186">
    <property type="entry name" value="GT_2_like_c"/>
    <property type="match status" value="1"/>
</dbReference>
<keyword evidence="1" id="KW-0472">Membrane</keyword>
<gene>
    <name evidence="3" type="ORF">SAMN05421880_11784</name>
</gene>
<evidence type="ECO:0000259" key="2">
    <source>
        <dbReference type="Pfam" id="PF00535"/>
    </source>
</evidence>
<dbReference type="InterPro" id="IPR029044">
    <property type="entry name" value="Nucleotide-diphossugar_trans"/>
</dbReference>
<dbReference type="SUPFAM" id="SSF53448">
    <property type="entry name" value="Nucleotide-diphospho-sugar transferases"/>
    <property type="match status" value="1"/>
</dbReference>
<feature type="transmembrane region" description="Helical" evidence="1">
    <location>
        <begin position="267"/>
        <end position="293"/>
    </location>
</feature>
<evidence type="ECO:0000256" key="1">
    <source>
        <dbReference type="SAM" id="Phobius"/>
    </source>
</evidence>
<keyword evidence="4" id="KW-1185">Reference proteome</keyword>
<keyword evidence="1" id="KW-1133">Transmembrane helix</keyword>
<dbReference type="Proteomes" id="UP000199561">
    <property type="component" value="Unassembled WGS sequence"/>
</dbReference>
<dbReference type="EMBL" id="FOUF01000017">
    <property type="protein sequence ID" value="SFM47686.1"/>
    <property type="molecule type" value="Genomic_DNA"/>
</dbReference>
<proteinExistence type="predicted"/>
<dbReference type="PANTHER" id="PTHR43179:SF7">
    <property type="entry name" value="RHAMNOSYLTRANSFERASE WBBL"/>
    <property type="match status" value="1"/>
</dbReference>
<name>A0A1I4R6S8_9PROT</name>
<organism evidence="3 4">
    <name type="scientific">Nitrosomonas nitrosa</name>
    <dbReference type="NCBI Taxonomy" id="52442"/>
    <lineage>
        <taxon>Bacteria</taxon>
        <taxon>Pseudomonadati</taxon>
        <taxon>Pseudomonadota</taxon>
        <taxon>Betaproteobacteria</taxon>
        <taxon>Nitrosomonadales</taxon>
        <taxon>Nitrosomonadaceae</taxon>
        <taxon>Nitrosomonas</taxon>
    </lineage>
</organism>
<dbReference type="RefSeq" id="WP_090669609.1">
    <property type="nucleotide sequence ID" value="NZ_FOUF01000017.1"/>
</dbReference>
<protein>
    <recommendedName>
        <fullName evidence="2">Glycosyltransferase 2-like domain-containing protein</fullName>
    </recommendedName>
</protein>